<name>A0A4V1R2D8_9MICO</name>
<reference evidence="8 11" key="2">
    <citation type="submission" date="2020-07" db="EMBL/GenBank/DDBJ databases">
        <title>Sequencing the genomes of 1000 actinobacteria strains.</title>
        <authorList>
            <person name="Klenk H.-P."/>
        </authorList>
    </citation>
    <scope>NUCLEOTIDE SEQUENCE [LARGE SCALE GENOMIC DNA]</scope>
    <source>
        <strain evidence="8 11">DSM 23870</strain>
    </source>
</reference>
<evidence type="ECO:0000256" key="3">
    <source>
        <dbReference type="ARBA" id="ARBA00022692"/>
    </source>
</evidence>
<gene>
    <name evidence="8" type="ORF">BJ972_001889</name>
    <name evidence="9" type="ORF">ESP50_06985</name>
</gene>
<feature type="transmembrane region" description="Helical" evidence="6">
    <location>
        <begin position="102"/>
        <end position="120"/>
    </location>
</feature>
<keyword evidence="3 6" id="KW-0812">Transmembrane</keyword>
<comment type="similarity">
    <text evidence="2">Belongs to the DsbD family.</text>
</comment>
<organism evidence="9 10">
    <name type="scientific">Agromyces atrinae</name>
    <dbReference type="NCBI Taxonomy" id="592376"/>
    <lineage>
        <taxon>Bacteria</taxon>
        <taxon>Bacillati</taxon>
        <taxon>Actinomycetota</taxon>
        <taxon>Actinomycetes</taxon>
        <taxon>Micrococcales</taxon>
        <taxon>Microbacteriaceae</taxon>
        <taxon>Agromyces</taxon>
    </lineage>
</organism>
<accession>A0A4V1R2D8</accession>
<evidence type="ECO:0000256" key="4">
    <source>
        <dbReference type="ARBA" id="ARBA00022989"/>
    </source>
</evidence>
<dbReference type="InterPro" id="IPR051790">
    <property type="entry name" value="Cytochrome_c-biogenesis_DsbD"/>
</dbReference>
<feature type="transmembrane region" description="Helical" evidence="6">
    <location>
        <begin position="177"/>
        <end position="199"/>
    </location>
</feature>
<feature type="transmembrane region" description="Helical" evidence="6">
    <location>
        <begin position="63"/>
        <end position="82"/>
    </location>
</feature>
<feature type="transmembrane region" description="Helical" evidence="6">
    <location>
        <begin position="12"/>
        <end position="42"/>
    </location>
</feature>
<comment type="subcellular location">
    <subcellularLocation>
        <location evidence="1">Membrane</location>
        <topology evidence="1">Multi-pass membrane protein</topology>
    </subcellularLocation>
</comment>
<dbReference type="Pfam" id="PF02683">
    <property type="entry name" value="DsbD_TM"/>
    <property type="match status" value="1"/>
</dbReference>
<dbReference type="OrthoDB" id="9803065at2"/>
<dbReference type="RefSeq" id="WP_129173502.1">
    <property type="nucleotide sequence ID" value="NZ_JACCBI010000001.1"/>
</dbReference>
<dbReference type="GO" id="GO:0016020">
    <property type="term" value="C:membrane"/>
    <property type="evidence" value="ECO:0007669"/>
    <property type="project" value="UniProtKB-SubCell"/>
</dbReference>
<comment type="caution">
    <text evidence="9">The sequence shown here is derived from an EMBL/GenBank/DDBJ whole genome shotgun (WGS) entry which is preliminary data.</text>
</comment>
<dbReference type="EMBL" id="SDPM01000003">
    <property type="protein sequence ID" value="RXZ86806.1"/>
    <property type="molecule type" value="Genomic_DNA"/>
</dbReference>
<feature type="transmembrane region" description="Helical" evidence="6">
    <location>
        <begin position="211"/>
        <end position="235"/>
    </location>
</feature>
<protein>
    <submittedName>
        <fullName evidence="9">Cytochrome c biogenesis protein CcdA</fullName>
    </submittedName>
    <submittedName>
        <fullName evidence="8">Cytochrome c-type biogenesis protein</fullName>
    </submittedName>
</protein>
<evidence type="ECO:0000256" key="5">
    <source>
        <dbReference type="ARBA" id="ARBA00023136"/>
    </source>
</evidence>
<dbReference type="Proteomes" id="UP000292686">
    <property type="component" value="Unassembled WGS sequence"/>
</dbReference>
<evidence type="ECO:0000259" key="7">
    <source>
        <dbReference type="Pfam" id="PF02683"/>
    </source>
</evidence>
<feature type="domain" description="Cytochrome C biogenesis protein transmembrane" evidence="7">
    <location>
        <begin position="14"/>
        <end position="229"/>
    </location>
</feature>
<keyword evidence="4 6" id="KW-1133">Transmembrane helix</keyword>
<evidence type="ECO:0000313" key="10">
    <source>
        <dbReference type="Proteomes" id="UP000292686"/>
    </source>
</evidence>
<proteinExistence type="inferred from homology"/>
<dbReference type="GO" id="GO:0017004">
    <property type="term" value="P:cytochrome complex assembly"/>
    <property type="evidence" value="ECO:0007669"/>
    <property type="project" value="InterPro"/>
</dbReference>
<dbReference type="PANTHER" id="PTHR31272:SF4">
    <property type="entry name" value="CYTOCHROME C-TYPE BIOGENESIS PROTEIN HI_1454-RELATED"/>
    <property type="match status" value="1"/>
</dbReference>
<evidence type="ECO:0000313" key="8">
    <source>
        <dbReference type="EMBL" id="NYD67370.1"/>
    </source>
</evidence>
<dbReference type="PANTHER" id="PTHR31272">
    <property type="entry name" value="CYTOCHROME C-TYPE BIOGENESIS PROTEIN HI_1454-RELATED"/>
    <property type="match status" value="1"/>
</dbReference>
<reference evidence="9 10" key="1">
    <citation type="submission" date="2019-01" db="EMBL/GenBank/DDBJ databases">
        <title>Agromyces.</title>
        <authorList>
            <person name="Li J."/>
        </authorList>
    </citation>
    <scope>NUCLEOTIDE SEQUENCE [LARGE SCALE GENOMIC DNA]</scope>
    <source>
        <strain evidence="9 10">DSM 23870</strain>
    </source>
</reference>
<evidence type="ECO:0000256" key="1">
    <source>
        <dbReference type="ARBA" id="ARBA00004141"/>
    </source>
</evidence>
<dbReference type="Proteomes" id="UP000581087">
    <property type="component" value="Unassembled WGS sequence"/>
</dbReference>
<evidence type="ECO:0000313" key="11">
    <source>
        <dbReference type="Proteomes" id="UP000581087"/>
    </source>
</evidence>
<keyword evidence="5 6" id="KW-0472">Membrane</keyword>
<dbReference type="EMBL" id="JACCBI010000001">
    <property type="protein sequence ID" value="NYD67370.1"/>
    <property type="molecule type" value="Genomic_DNA"/>
</dbReference>
<evidence type="ECO:0000256" key="2">
    <source>
        <dbReference type="ARBA" id="ARBA00006143"/>
    </source>
</evidence>
<dbReference type="InterPro" id="IPR003834">
    <property type="entry name" value="Cyt_c_assmbl_TM_dom"/>
</dbReference>
<dbReference type="AlphaFoldDB" id="A0A4V1R2D8"/>
<sequence>MGVGEVLYSGQLLFALPLALLAGLLSFLSPCVLPLVPGYLGYVGGFAEASDDPAIERRNRRRLLLGVSLFIAGFTAVFLVYATLAGGAGSWLSAYQGPITRVLGVVLIIMGFVFIGQFTFMQRSFKPAWRPATGLGGAPLLGIVFGIGWTPCIGPALTAVLSLSLNSQSVWRGALLGLVYCIGLGIPFLLVALGFGWVTGSLAWLRRHIRVINIIGGALLVAIGVIMVSGLWTAWMSELQGVMIGFGTIL</sequence>
<evidence type="ECO:0000256" key="6">
    <source>
        <dbReference type="SAM" id="Phobius"/>
    </source>
</evidence>
<keyword evidence="10" id="KW-1185">Reference proteome</keyword>
<evidence type="ECO:0000313" key="9">
    <source>
        <dbReference type="EMBL" id="RXZ86806.1"/>
    </source>
</evidence>
<feature type="transmembrane region" description="Helical" evidence="6">
    <location>
        <begin position="140"/>
        <end position="165"/>
    </location>
</feature>